<reference evidence="3" key="1">
    <citation type="submission" date="2021-06" db="EMBL/GenBank/DDBJ databases">
        <title>Parelaphostrongylus tenuis whole genome reference sequence.</title>
        <authorList>
            <person name="Garwood T.J."/>
            <person name="Larsen P.A."/>
            <person name="Fountain-Jones N.M."/>
            <person name="Garbe J.R."/>
            <person name="Macchietto M.G."/>
            <person name="Kania S.A."/>
            <person name="Gerhold R.W."/>
            <person name="Richards J.E."/>
            <person name="Wolf T.M."/>
        </authorList>
    </citation>
    <scope>NUCLEOTIDE SEQUENCE</scope>
    <source>
        <strain evidence="3">MNPRO001-30</strain>
        <tissue evidence="3">Meninges</tissue>
    </source>
</reference>
<evidence type="ECO:0000313" key="3">
    <source>
        <dbReference type="EMBL" id="KAJ1349908.1"/>
    </source>
</evidence>
<keyword evidence="4" id="KW-1185">Reference proteome</keyword>
<dbReference type="Proteomes" id="UP001196413">
    <property type="component" value="Unassembled WGS sequence"/>
</dbReference>
<dbReference type="SUPFAM" id="SSF52402">
    <property type="entry name" value="Adenine nucleotide alpha hydrolases-like"/>
    <property type="match status" value="1"/>
</dbReference>
<gene>
    <name evidence="3" type="ORF">KIN20_005585</name>
</gene>
<sequence>MGLLWLDNLTEDDDFITNNTILGCVKCPKDEALYFERNEKSLFCEDCFLRLLKWNFKCAISKRRIFRVILSQKVVVVLDGSKESAFLFRQIEEIVKDKTCKRIVMEPSFVLMLCSMDAAEIGVLEKKLCILRQALSSTYYIIHLASVFGELRMYDDGRCQGLEHVPKLIEFSKSFRTASSREEMVRILRIRLLEDISRCLGISKVMTSCNSDVLARLMVNQLCLGRGARVATMTDVVEKSSRGTTFIRPLRDISSQEIVAALRLEKAEHYVLSSYSEDSALTGF</sequence>
<evidence type="ECO:0008006" key="5">
    <source>
        <dbReference type="Google" id="ProtNLM"/>
    </source>
</evidence>
<accession>A0AAD5M4S4</accession>
<organism evidence="3 4">
    <name type="scientific">Parelaphostrongylus tenuis</name>
    <name type="common">Meningeal worm</name>
    <dbReference type="NCBI Taxonomy" id="148309"/>
    <lineage>
        <taxon>Eukaryota</taxon>
        <taxon>Metazoa</taxon>
        <taxon>Ecdysozoa</taxon>
        <taxon>Nematoda</taxon>
        <taxon>Chromadorea</taxon>
        <taxon>Rhabditida</taxon>
        <taxon>Rhabditina</taxon>
        <taxon>Rhabditomorpha</taxon>
        <taxon>Strongyloidea</taxon>
        <taxon>Metastrongylidae</taxon>
        <taxon>Parelaphostrongylus</taxon>
    </lineage>
</organism>
<comment type="caution">
    <text evidence="3">The sequence shown here is derived from an EMBL/GenBank/DDBJ whole genome shotgun (WGS) entry which is preliminary data.</text>
</comment>
<evidence type="ECO:0000313" key="4">
    <source>
        <dbReference type="Proteomes" id="UP001196413"/>
    </source>
</evidence>
<dbReference type="PANTHER" id="PTHR20882:SF14">
    <property type="entry name" value="CYTOPLASMIC TRNA 2-THIOLATION PROTEIN 2"/>
    <property type="match status" value="1"/>
</dbReference>
<dbReference type="PANTHER" id="PTHR20882">
    <property type="entry name" value="CYTOPLASMIC TRNA 2-THIOLATION PROTEIN 2"/>
    <property type="match status" value="1"/>
</dbReference>
<dbReference type="GO" id="GO:0016783">
    <property type="term" value="F:sulfurtransferase activity"/>
    <property type="evidence" value="ECO:0007669"/>
    <property type="project" value="TreeGrafter"/>
</dbReference>
<keyword evidence="2" id="KW-0819">tRNA processing</keyword>
<evidence type="ECO:0000256" key="1">
    <source>
        <dbReference type="ARBA" id="ARBA00022490"/>
    </source>
</evidence>
<name>A0AAD5M4S4_PARTN</name>
<keyword evidence="1" id="KW-0963">Cytoplasm</keyword>
<dbReference type="Gene3D" id="3.40.50.620">
    <property type="entry name" value="HUPs"/>
    <property type="match status" value="1"/>
</dbReference>
<evidence type="ECO:0000256" key="2">
    <source>
        <dbReference type="ARBA" id="ARBA00022694"/>
    </source>
</evidence>
<dbReference type="GO" id="GO:0000049">
    <property type="term" value="F:tRNA binding"/>
    <property type="evidence" value="ECO:0007669"/>
    <property type="project" value="InterPro"/>
</dbReference>
<dbReference type="EMBL" id="JAHQIW010000772">
    <property type="protein sequence ID" value="KAJ1349908.1"/>
    <property type="molecule type" value="Genomic_DNA"/>
</dbReference>
<dbReference type="InterPro" id="IPR019407">
    <property type="entry name" value="CTU2"/>
</dbReference>
<dbReference type="AlphaFoldDB" id="A0AAD5M4S4"/>
<proteinExistence type="predicted"/>
<protein>
    <recommendedName>
        <fullName evidence="5">Cytoplasmic tRNA 2-thiolation protein 2</fullName>
    </recommendedName>
</protein>
<dbReference type="InterPro" id="IPR014729">
    <property type="entry name" value="Rossmann-like_a/b/a_fold"/>
</dbReference>
<dbReference type="GO" id="GO:0005829">
    <property type="term" value="C:cytosol"/>
    <property type="evidence" value="ECO:0007669"/>
    <property type="project" value="TreeGrafter"/>
</dbReference>
<dbReference type="GO" id="GO:0002143">
    <property type="term" value="P:tRNA wobble position uridine thiolation"/>
    <property type="evidence" value="ECO:0007669"/>
    <property type="project" value="TreeGrafter"/>
</dbReference>